<organism evidence="4 5">
    <name type="scientific">Arboricoccus pini</name>
    <dbReference type="NCBI Taxonomy" id="1963835"/>
    <lineage>
        <taxon>Bacteria</taxon>
        <taxon>Pseudomonadati</taxon>
        <taxon>Pseudomonadota</taxon>
        <taxon>Alphaproteobacteria</taxon>
        <taxon>Geminicoccales</taxon>
        <taxon>Geminicoccaceae</taxon>
        <taxon>Arboricoccus</taxon>
    </lineage>
</organism>
<keyword evidence="1" id="KW-0479">Metal-binding</keyword>
<dbReference type="InterPro" id="IPR050072">
    <property type="entry name" value="Peptidase_M20A"/>
</dbReference>
<dbReference type="RefSeq" id="WP_207762014.1">
    <property type="nucleotide sequence ID" value="NZ_FYEH01000006.1"/>
</dbReference>
<dbReference type="SUPFAM" id="SSF55031">
    <property type="entry name" value="Bacterial exopeptidase dimerisation domain"/>
    <property type="match status" value="1"/>
</dbReference>
<accession>A0A212R8Q5</accession>
<keyword evidence="5" id="KW-1185">Reference proteome</keyword>
<name>A0A212R8Q5_9PROT</name>
<dbReference type="PANTHER" id="PTHR43808:SF17">
    <property type="entry name" value="PEPTIDASE M20"/>
    <property type="match status" value="1"/>
</dbReference>
<reference evidence="4 5" key="1">
    <citation type="submission" date="2017-06" db="EMBL/GenBank/DDBJ databases">
        <authorList>
            <person name="Kim H.J."/>
            <person name="Triplett B.A."/>
        </authorList>
    </citation>
    <scope>NUCLEOTIDE SEQUENCE [LARGE SCALE GENOMIC DNA]</scope>
    <source>
        <strain evidence="4 5">B29T1</strain>
    </source>
</reference>
<evidence type="ECO:0000313" key="4">
    <source>
        <dbReference type="EMBL" id="SNB68575.1"/>
    </source>
</evidence>
<dbReference type="PANTHER" id="PTHR43808">
    <property type="entry name" value="ACETYLORNITHINE DEACETYLASE"/>
    <property type="match status" value="1"/>
</dbReference>
<keyword evidence="2" id="KW-0378">Hydrolase</keyword>
<protein>
    <submittedName>
        <fullName evidence="4">Acetylornithine deacetylase/Succinyl-diaminopimelate desuccinylase</fullName>
    </submittedName>
</protein>
<evidence type="ECO:0000256" key="1">
    <source>
        <dbReference type="ARBA" id="ARBA00022723"/>
    </source>
</evidence>
<proteinExistence type="predicted"/>
<dbReference type="Pfam" id="PF01546">
    <property type="entry name" value="Peptidase_M20"/>
    <property type="match status" value="1"/>
</dbReference>
<dbReference type="InterPro" id="IPR036264">
    <property type="entry name" value="Bact_exopeptidase_dim_dom"/>
</dbReference>
<sequence>MTHAGGSDSLMDRIVASPAFARAVTTLAAEHEQTVADIIELTEIPAPSRQEAKRAAAFEAKLRAHGLEDVEQDVMGNVLGRRRGTGNGAVFMLAAHLDTVFPAETEIKVRQEGTRLLAPGIGDDTRSLAMQLALLRAMDQAGIRTRSDIVFVGNVGEETDLRGSRYLVSEGHYAQRIGAFVTLDGADPGQLTIQGVGARSYRLTLRGAGGHAYGRFGAPNPAFALGRIIADFASMPVALEPKGSLNVGRIGGGTATNAIPEIVWADFEIRAPDAQELDRMDETFKAIVREAIAAETLARPGEDETLVFELDLVEDIPGGRTDEGAEIVQHAKAALRSQGFEPELRPAITDANSAMSVGIPAMMLSAGGSGGGAHTLDEWIDIEPTQHLRGMKAALAAILAVAGMELD</sequence>
<dbReference type="Gene3D" id="3.30.70.360">
    <property type="match status" value="1"/>
</dbReference>
<dbReference type="AlphaFoldDB" id="A0A212R8Q5"/>
<evidence type="ECO:0000313" key="5">
    <source>
        <dbReference type="Proteomes" id="UP000197065"/>
    </source>
</evidence>
<dbReference type="EMBL" id="FYEH01000006">
    <property type="protein sequence ID" value="SNB68575.1"/>
    <property type="molecule type" value="Genomic_DNA"/>
</dbReference>
<feature type="domain" description="Peptidase M20 dimerisation" evidence="3">
    <location>
        <begin position="197"/>
        <end position="291"/>
    </location>
</feature>
<dbReference type="GO" id="GO:0046872">
    <property type="term" value="F:metal ion binding"/>
    <property type="evidence" value="ECO:0007669"/>
    <property type="project" value="UniProtKB-KW"/>
</dbReference>
<dbReference type="InterPro" id="IPR011650">
    <property type="entry name" value="Peptidase_M20_dimer"/>
</dbReference>
<dbReference type="Proteomes" id="UP000197065">
    <property type="component" value="Unassembled WGS sequence"/>
</dbReference>
<dbReference type="InterPro" id="IPR002933">
    <property type="entry name" value="Peptidase_M20"/>
</dbReference>
<dbReference type="SUPFAM" id="SSF53187">
    <property type="entry name" value="Zn-dependent exopeptidases"/>
    <property type="match status" value="1"/>
</dbReference>
<evidence type="ECO:0000256" key="2">
    <source>
        <dbReference type="ARBA" id="ARBA00022801"/>
    </source>
</evidence>
<dbReference type="Gene3D" id="3.40.630.10">
    <property type="entry name" value="Zn peptidases"/>
    <property type="match status" value="1"/>
</dbReference>
<gene>
    <name evidence="4" type="ORF">SAMN07250955_106212</name>
</gene>
<dbReference type="GO" id="GO:0016787">
    <property type="term" value="F:hydrolase activity"/>
    <property type="evidence" value="ECO:0007669"/>
    <property type="project" value="UniProtKB-KW"/>
</dbReference>
<dbReference type="Pfam" id="PF07687">
    <property type="entry name" value="M20_dimer"/>
    <property type="match status" value="1"/>
</dbReference>
<evidence type="ECO:0000259" key="3">
    <source>
        <dbReference type="Pfam" id="PF07687"/>
    </source>
</evidence>